<evidence type="ECO:0000313" key="2">
    <source>
        <dbReference type="EMBL" id="TMW93268.1"/>
    </source>
</evidence>
<evidence type="ECO:0000256" key="1">
    <source>
        <dbReference type="SAM" id="Phobius"/>
    </source>
</evidence>
<name>A0A6N2BH47_SOLCI</name>
<sequence length="67" mass="8245">CEIVKFCYVLIKKCYVIYNYFDNVIKYERCDTKTYYLSFSQSFLISTNIIYYVSFNYLRIMRVNNVN</sequence>
<reference evidence="2" key="1">
    <citation type="submission" date="2019-05" db="EMBL/GenBank/DDBJ databases">
        <title>The de novo reference genome and transcriptome assemblies of the wild tomato species Solanum chilense.</title>
        <authorList>
            <person name="Stam R."/>
            <person name="Nosenko T."/>
            <person name="Hoerger A.C."/>
            <person name="Stephan W."/>
            <person name="Seidel M.A."/>
            <person name="Kuhn J.M.M."/>
            <person name="Haberer G."/>
            <person name="Tellier A."/>
        </authorList>
    </citation>
    <scope>NUCLEOTIDE SEQUENCE</scope>
    <source>
        <tissue evidence="2">Mature leaves</tissue>
    </source>
</reference>
<keyword evidence="1" id="KW-1133">Transmembrane helix</keyword>
<proteinExistence type="predicted"/>
<feature type="transmembrane region" description="Helical" evidence="1">
    <location>
        <begin position="35"/>
        <end position="53"/>
    </location>
</feature>
<keyword evidence="1" id="KW-0812">Transmembrane</keyword>
<dbReference type="EMBL" id="RXGB01003053">
    <property type="protein sequence ID" value="TMW93268.1"/>
    <property type="molecule type" value="Genomic_DNA"/>
</dbReference>
<accession>A0A6N2BH47</accession>
<feature type="non-terminal residue" evidence="2">
    <location>
        <position position="1"/>
    </location>
</feature>
<protein>
    <submittedName>
        <fullName evidence="2">Uncharacterized protein</fullName>
    </submittedName>
</protein>
<comment type="caution">
    <text evidence="2">The sequence shown here is derived from an EMBL/GenBank/DDBJ whole genome shotgun (WGS) entry which is preliminary data.</text>
</comment>
<gene>
    <name evidence="2" type="ORF">EJD97_011938</name>
</gene>
<dbReference type="AlphaFoldDB" id="A0A6N2BH47"/>
<keyword evidence="1" id="KW-0472">Membrane</keyword>
<organism evidence="2">
    <name type="scientific">Solanum chilense</name>
    <name type="common">Tomato</name>
    <name type="synonym">Lycopersicon chilense</name>
    <dbReference type="NCBI Taxonomy" id="4083"/>
    <lineage>
        <taxon>Eukaryota</taxon>
        <taxon>Viridiplantae</taxon>
        <taxon>Streptophyta</taxon>
        <taxon>Embryophyta</taxon>
        <taxon>Tracheophyta</taxon>
        <taxon>Spermatophyta</taxon>
        <taxon>Magnoliopsida</taxon>
        <taxon>eudicotyledons</taxon>
        <taxon>Gunneridae</taxon>
        <taxon>Pentapetalae</taxon>
        <taxon>asterids</taxon>
        <taxon>lamiids</taxon>
        <taxon>Solanales</taxon>
        <taxon>Solanaceae</taxon>
        <taxon>Solanoideae</taxon>
        <taxon>Solaneae</taxon>
        <taxon>Solanum</taxon>
        <taxon>Solanum subgen. Lycopersicon</taxon>
    </lineage>
</organism>